<sequence length="335" mass="39819">MTVNPSIVHKDFLFLTIMIQNNQEIHLFRNRIKFRNKRNESLITYENNDFKMIKLLLSCGKYLFVTPFNLEGSKVRRHKLKNFVVLLLIICTVYTSYIMQHYVCEEIWSGIILLLKMGTAISHLLFVGVCFSTANIIKEEHWQKLYYKLNKVEILLNKLNFDVTIKMVPFYIEIFMLILIYIGKHTFYFFIHGRESTPFYFGYFTTNLYSMFIIFLIFKLTLMLQRRYNFLSRRLVDTVHKKITTNESISQIKDITKILKLLYTAAKDISDIFGWNIFFYMCVIIFVTLFIIIDISKGSIETRYLKIIIGSMITVTNIVSICILLRTFFLNVYEC</sequence>
<name>A0AAV8XVV8_9CUCU</name>
<feature type="transmembrane region" description="Helical" evidence="1">
    <location>
        <begin position="277"/>
        <end position="295"/>
    </location>
</feature>
<evidence type="ECO:0000256" key="1">
    <source>
        <dbReference type="SAM" id="Phobius"/>
    </source>
</evidence>
<evidence type="ECO:0000313" key="2">
    <source>
        <dbReference type="EMBL" id="KAJ8942612.1"/>
    </source>
</evidence>
<keyword evidence="3" id="KW-1185">Reference proteome</keyword>
<feature type="transmembrane region" description="Helical" evidence="1">
    <location>
        <begin position="203"/>
        <end position="224"/>
    </location>
</feature>
<dbReference type="EMBL" id="JANEYF010002750">
    <property type="protein sequence ID" value="KAJ8942612.1"/>
    <property type="molecule type" value="Genomic_DNA"/>
</dbReference>
<dbReference type="Proteomes" id="UP001162156">
    <property type="component" value="Unassembled WGS sequence"/>
</dbReference>
<feature type="transmembrane region" description="Helical" evidence="1">
    <location>
        <begin position="307"/>
        <end position="329"/>
    </location>
</feature>
<evidence type="ECO:0008006" key="4">
    <source>
        <dbReference type="Google" id="ProtNLM"/>
    </source>
</evidence>
<accession>A0AAV8XVV8</accession>
<protein>
    <recommendedName>
        <fullName evidence="4">Gustatory receptor</fullName>
    </recommendedName>
</protein>
<keyword evidence="1" id="KW-0812">Transmembrane</keyword>
<dbReference type="AlphaFoldDB" id="A0AAV8XVV8"/>
<feature type="transmembrane region" description="Helical" evidence="1">
    <location>
        <begin position="168"/>
        <end position="191"/>
    </location>
</feature>
<gene>
    <name evidence="2" type="ORF">NQ314_010033</name>
</gene>
<reference evidence="2" key="1">
    <citation type="journal article" date="2023" name="Insect Mol. Biol.">
        <title>Genome sequencing provides insights into the evolution of gene families encoding plant cell wall-degrading enzymes in longhorned beetles.</title>
        <authorList>
            <person name="Shin N.R."/>
            <person name="Okamura Y."/>
            <person name="Kirsch R."/>
            <person name="Pauchet Y."/>
        </authorList>
    </citation>
    <scope>NUCLEOTIDE SEQUENCE</scope>
    <source>
        <strain evidence="2">RBIC_L_NR</strain>
    </source>
</reference>
<proteinExistence type="predicted"/>
<keyword evidence="1" id="KW-0472">Membrane</keyword>
<feature type="transmembrane region" description="Helical" evidence="1">
    <location>
        <begin position="111"/>
        <end position="137"/>
    </location>
</feature>
<feature type="transmembrane region" description="Helical" evidence="1">
    <location>
        <begin position="83"/>
        <end position="99"/>
    </location>
</feature>
<organism evidence="2 3">
    <name type="scientific">Rhamnusium bicolor</name>
    <dbReference type="NCBI Taxonomy" id="1586634"/>
    <lineage>
        <taxon>Eukaryota</taxon>
        <taxon>Metazoa</taxon>
        <taxon>Ecdysozoa</taxon>
        <taxon>Arthropoda</taxon>
        <taxon>Hexapoda</taxon>
        <taxon>Insecta</taxon>
        <taxon>Pterygota</taxon>
        <taxon>Neoptera</taxon>
        <taxon>Endopterygota</taxon>
        <taxon>Coleoptera</taxon>
        <taxon>Polyphaga</taxon>
        <taxon>Cucujiformia</taxon>
        <taxon>Chrysomeloidea</taxon>
        <taxon>Cerambycidae</taxon>
        <taxon>Lepturinae</taxon>
        <taxon>Rhagiini</taxon>
        <taxon>Rhamnusium</taxon>
    </lineage>
</organism>
<evidence type="ECO:0000313" key="3">
    <source>
        <dbReference type="Proteomes" id="UP001162156"/>
    </source>
</evidence>
<keyword evidence="1" id="KW-1133">Transmembrane helix</keyword>
<comment type="caution">
    <text evidence="2">The sequence shown here is derived from an EMBL/GenBank/DDBJ whole genome shotgun (WGS) entry which is preliminary data.</text>
</comment>